<accession>A0A2M8KWW0</accession>
<comment type="caution">
    <text evidence="8">The sequence shown here is derived from an EMBL/GenBank/DDBJ whole genome shotgun (WGS) entry which is preliminary data.</text>
</comment>
<gene>
    <name evidence="7" type="primary">rpmE</name>
    <name evidence="8" type="ORF">COU90_03130</name>
</gene>
<evidence type="ECO:0000256" key="5">
    <source>
        <dbReference type="ARBA" id="ARBA00023274"/>
    </source>
</evidence>
<dbReference type="InterPro" id="IPR027491">
    <property type="entry name" value="Ribosomal_bL31_A"/>
</dbReference>
<keyword evidence="2 7" id="KW-0699">rRNA-binding</keyword>
<keyword evidence="3 7" id="KW-0694">RNA-binding</keyword>
<name>A0A2M8KWW0_9BACT</name>
<dbReference type="GO" id="GO:0006412">
    <property type="term" value="P:translation"/>
    <property type="evidence" value="ECO:0007669"/>
    <property type="project" value="UniProtKB-UniRule"/>
</dbReference>
<organism evidence="8 9">
    <name type="scientific">Candidatus Ryanbacteria bacterium CG10_big_fil_rev_8_21_14_0_10_43_42</name>
    <dbReference type="NCBI Taxonomy" id="1974864"/>
    <lineage>
        <taxon>Bacteria</taxon>
        <taxon>Candidatus Ryaniibacteriota</taxon>
    </lineage>
</organism>
<keyword evidence="7" id="KW-0479">Metal-binding</keyword>
<evidence type="ECO:0000313" key="9">
    <source>
        <dbReference type="Proteomes" id="UP000229098"/>
    </source>
</evidence>
<keyword evidence="7" id="KW-0862">Zinc</keyword>
<proteinExistence type="inferred from homology"/>
<dbReference type="InterPro" id="IPR002150">
    <property type="entry name" value="Ribosomal_bL31"/>
</dbReference>
<feature type="binding site" evidence="7">
    <location>
        <position position="17"/>
    </location>
    <ligand>
        <name>Zn(2+)</name>
        <dbReference type="ChEBI" id="CHEBI:29105"/>
    </ligand>
</feature>
<reference evidence="9" key="1">
    <citation type="submission" date="2017-09" db="EMBL/GenBank/DDBJ databases">
        <title>Depth-based differentiation of microbial function through sediment-hosted aquifers and enrichment of novel symbionts in the deep terrestrial subsurface.</title>
        <authorList>
            <person name="Probst A.J."/>
            <person name="Ladd B."/>
            <person name="Jarett J.K."/>
            <person name="Geller-Mcgrath D.E."/>
            <person name="Sieber C.M.K."/>
            <person name="Emerson J.B."/>
            <person name="Anantharaman K."/>
            <person name="Thomas B.C."/>
            <person name="Malmstrom R."/>
            <person name="Stieglmeier M."/>
            <person name="Klingl A."/>
            <person name="Woyke T."/>
            <person name="Ryan C.M."/>
            <person name="Banfield J.F."/>
        </authorList>
    </citation>
    <scope>NUCLEOTIDE SEQUENCE [LARGE SCALE GENOMIC DNA]</scope>
</reference>
<sequence>MKKDIHPPYFAGAKISCVCGNVISVGSTKESTSVEICSNCHPFYTGKEKLVDTAGRVEKFRTKVEKAAKQKEKKTTARKVRK</sequence>
<dbReference type="PRINTS" id="PR01249">
    <property type="entry name" value="RIBOSOMALL31"/>
</dbReference>
<dbReference type="PANTHER" id="PTHR33280">
    <property type="entry name" value="50S RIBOSOMAL PROTEIN L31, CHLOROPLASTIC"/>
    <property type="match status" value="1"/>
</dbReference>
<evidence type="ECO:0000256" key="7">
    <source>
        <dbReference type="HAMAP-Rule" id="MF_00501"/>
    </source>
</evidence>
<comment type="subunit">
    <text evidence="7">Part of the 50S ribosomal subunit.</text>
</comment>
<dbReference type="GO" id="GO:0019843">
    <property type="term" value="F:rRNA binding"/>
    <property type="evidence" value="ECO:0007669"/>
    <property type="project" value="UniProtKB-KW"/>
</dbReference>
<dbReference type="NCBIfam" id="TIGR00105">
    <property type="entry name" value="L31"/>
    <property type="match status" value="1"/>
</dbReference>
<dbReference type="GO" id="GO:0046872">
    <property type="term" value="F:metal ion binding"/>
    <property type="evidence" value="ECO:0007669"/>
    <property type="project" value="UniProtKB-KW"/>
</dbReference>
<protein>
    <recommendedName>
        <fullName evidence="6 7">Large ribosomal subunit protein bL31</fullName>
    </recommendedName>
</protein>
<dbReference type="GO" id="GO:0003735">
    <property type="term" value="F:structural constituent of ribosome"/>
    <property type="evidence" value="ECO:0007669"/>
    <property type="project" value="InterPro"/>
</dbReference>
<evidence type="ECO:0000256" key="2">
    <source>
        <dbReference type="ARBA" id="ARBA00022730"/>
    </source>
</evidence>
<comment type="cofactor">
    <cofactor evidence="7">
        <name>Zn(2+)</name>
        <dbReference type="ChEBI" id="CHEBI:29105"/>
    </cofactor>
    <text evidence="7">Binds 1 zinc ion per subunit.</text>
</comment>
<dbReference type="Gene3D" id="4.10.830.30">
    <property type="entry name" value="Ribosomal protein L31"/>
    <property type="match status" value="1"/>
</dbReference>
<feature type="binding site" evidence="7">
    <location>
        <position position="19"/>
    </location>
    <ligand>
        <name>Zn(2+)</name>
        <dbReference type="ChEBI" id="CHEBI:29105"/>
    </ligand>
</feature>
<comment type="function">
    <text evidence="7">Binds the 23S rRNA.</text>
</comment>
<evidence type="ECO:0000256" key="1">
    <source>
        <dbReference type="ARBA" id="ARBA00009296"/>
    </source>
</evidence>
<dbReference type="AlphaFoldDB" id="A0A2M8KWW0"/>
<dbReference type="HAMAP" id="MF_00501">
    <property type="entry name" value="Ribosomal_bL31_1"/>
    <property type="match status" value="1"/>
</dbReference>
<feature type="binding site" evidence="7">
    <location>
        <position position="37"/>
    </location>
    <ligand>
        <name>Zn(2+)</name>
        <dbReference type="ChEBI" id="CHEBI:29105"/>
    </ligand>
</feature>
<dbReference type="InterPro" id="IPR042105">
    <property type="entry name" value="Ribosomal_bL31_sf"/>
</dbReference>
<evidence type="ECO:0000256" key="4">
    <source>
        <dbReference type="ARBA" id="ARBA00022980"/>
    </source>
</evidence>
<evidence type="ECO:0000313" key="8">
    <source>
        <dbReference type="EMBL" id="PJE64415.1"/>
    </source>
</evidence>
<dbReference type="Proteomes" id="UP000229098">
    <property type="component" value="Unassembled WGS sequence"/>
</dbReference>
<dbReference type="Pfam" id="PF01197">
    <property type="entry name" value="Ribosomal_L31"/>
    <property type="match status" value="1"/>
</dbReference>
<dbReference type="InterPro" id="IPR034704">
    <property type="entry name" value="Ribosomal_bL28/bL31-like_sf"/>
</dbReference>
<evidence type="ECO:0000256" key="6">
    <source>
        <dbReference type="ARBA" id="ARBA00035687"/>
    </source>
</evidence>
<dbReference type="EMBL" id="PFEF01000006">
    <property type="protein sequence ID" value="PJE64415.1"/>
    <property type="molecule type" value="Genomic_DNA"/>
</dbReference>
<keyword evidence="5 7" id="KW-0687">Ribonucleoprotein</keyword>
<dbReference type="PROSITE" id="PS01143">
    <property type="entry name" value="RIBOSOMAL_L31"/>
    <property type="match status" value="1"/>
</dbReference>
<comment type="similarity">
    <text evidence="1 7">Belongs to the bacterial ribosomal protein bL31 family. Type A subfamily.</text>
</comment>
<dbReference type="SUPFAM" id="SSF143800">
    <property type="entry name" value="L28p-like"/>
    <property type="match status" value="1"/>
</dbReference>
<evidence type="ECO:0000256" key="3">
    <source>
        <dbReference type="ARBA" id="ARBA00022884"/>
    </source>
</evidence>
<keyword evidence="4 7" id="KW-0689">Ribosomal protein</keyword>
<dbReference type="PANTHER" id="PTHR33280:SF1">
    <property type="entry name" value="LARGE RIBOSOMAL SUBUNIT PROTEIN BL31C"/>
    <property type="match status" value="1"/>
</dbReference>
<dbReference type="GO" id="GO:1990904">
    <property type="term" value="C:ribonucleoprotein complex"/>
    <property type="evidence" value="ECO:0007669"/>
    <property type="project" value="UniProtKB-KW"/>
</dbReference>
<dbReference type="GO" id="GO:0005840">
    <property type="term" value="C:ribosome"/>
    <property type="evidence" value="ECO:0007669"/>
    <property type="project" value="UniProtKB-KW"/>
</dbReference>
<feature type="binding site" evidence="7">
    <location>
        <position position="40"/>
    </location>
    <ligand>
        <name>Zn(2+)</name>
        <dbReference type="ChEBI" id="CHEBI:29105"/>
    </ligand>
</feature>
<dbReference type="NCBIfam" id="NF000612">
    <property type="entry name" value="PRK00019.1"/>
    <property type="match status" value="1"/>
</dbReference>